<dbReference type="PROSITE" id="PS51192">
    <property type="entry name" value="HELICASE_ATP_BIND_1"/>
    <property type="match status" value="1"/>
</dbReference>
<dbReference type="HAMAP" id="MF_01382">
    <property type="entry name" value="SecA"/>
    <property type="match status" value="1"/>
</dbReference>
<evidence type="ECO:0000259" key="13">
    <source>
        <dbReference type="PROSITE" id="PS51194"/>
    </source>
</evidence>
<feature type="domain" description="Helicase C-terminal" evidence="13">
    <location>
        <begin position="477"/>
        <end position="633"/>
    </location>
</feature>
<evidence type="ECO:0000256" key="6">
    <source>
        <dbReference type="ARBA" id="ARBA00022840"/>
    </source>
</evidence>
<dbReference type="PANTHER" id="PTHR30612">
    <property type="entry name" value="SECA INNER MEMBRANE COMPONENT OF SEC PROTEIN SECRETION SYSTEM"/>
    <property type="match status" value="1"/>
</dbReference>
<protein>
    <recommendedName>
        <fullName evidence="11">Protein translocase subunit SecA</fullName>
        <ecNumber evidence="11">7.4.2.8</ecNumber>
    </recommendedName>
</protein>
<comment type="subcellular location">
    <subcellularLocation>
        <location evidence="11">Cell membrane</location>
        <topology evidence="11">Peripheral membrane protein</topology>
        <orientation evidence="11">Cytoplasmic side</orientation>
    </subcellularLocation>
    <subcellularLocation>
        <location evidence="11">Cytoplasm</location>
    </subcellularLocation>
    <text evidence="11">Distribution is 50-50.</text>
</comment>
<dbReference type="PROSITE" id="PS51196">
    <property type="entry name" value="SECA_MOTOR_DEAD"/>
    <property type="match status" value="1"/>
</dbReference>
<evidence type="ECO:0000256" key="1">
    <source>
        <dbReference type="ARBA" id="ARBA00022448"/>
    </source>
</evidence>
<keyword evidence="2 11" id="KW-1003">Cell membrane</keyword>
<dbReference type="InterPro" id="IPR011115">
    <property type="entry name" value="SecA_DEAD"/>
</dbReference>
<evidence type="ECO:0000259" key="12">
    <source>
        <dbReference type="PROSITE" id="PS51192"/>
    </source>
</evidence>
<dbReference type="Gene3D" id="3.90.1440.10">
    <property type="entry name" value="SecA, preprotein cross-linking domain"/>
    <property type="match status" value="1"/>
</dbReference>
<dbReference type="EC" id="7.4.2.8" evidence="11"/>
<evidence type="ECO:0000259" key="14">
    <source>
        <dbReference type="PROSITE" id="PS51196"/>
    </source>
</evidence>
<dbReference type="RefSeq" id="WP_271349864.1">
    <property type="nucleotide sequence ID" value="NZ_JAQJZJ010000013.1"/>
</dbReference>
<dbReference type="Gene3D" id="3.40.50.300">
    <property type="entry name" value="P-loop containing nucleotide triphosphate hydrolases"/>
    <property type="match status" value="2"/>
</dbReference>
<dbReference type="InterPro" id="IPR001650">
    <property type="entry name" value="Helicase_C-like"/>
</dbReference>
<dbReference type="CDD" id="cd17928">
    <property type="entry name" value="DEXDc_SecA"/>
    <property type="match status" value="1"/>
</dbReference>
<dbReference type="InterPro" id="IPR000185">
    <property type="entry name" value="SecA"/>
</dbReference>
<feature type="domain" description="Helicase ATP-binding" evidence="12">
    <location>
        <begin position="124"/>
        <end position="301"/>
    </location>
</feature>
<feature type="domain" description="SecA family profile" evidence="14">
    <location>
        <begin position="38"/>
        <end position="630"/>
    </location>
</feature>
<keyword evidence="6 11" id="KW-0067">ATP-binding</keyword>
<dbReference type="PRINTS" id="PR00906">
    <property type="entry name" value="SECA"/>
</dbReference>
<dbReference type="InterPro" id="IPR036670">
    <property type="entry name" value="SecA_X-link_sf"/>
</dbReference>
<dbReference type="SUPFAM" id="SSF81767">
    <property type="entry name" value="Pre-protein crosslinking domain of SecA"/>
    <property type="match status" value="1"/>
</dbReference>
<keyword evidence="16" id="KW-1185">Reference proteome</keyword>
<dbReference type="InterPro" id="IPR044722">
    <property type="entry name" value="SecA_SF2_C"/>
</dbReference>
<keyword evidence="7 11" id="KW-0653">Protein transport</keyword>
<organism evidence="15 16">
    <name type="scientific">Pseudomonas aestuarii</name>
    <dbReference type="NCBI Taxonomy" id="3018340"/>
    <lineage>
        <taxon>Bacteria</taxon>
        <taxon>Pseudomonadati</taxon>
        <taxon>Pseudomonadota</taxon>
        <taxon>Gammaproteobacteria</taxon>
        <taxon>Pseudomonadales</taxon>
        <taxon>Pseudomonadaceae</taxon>
        <taxon>Pseudomonas</taxon>
    </lineage>
</organism>
<keyword evidence="4" id="KW-0997">Cell inner membrane</keyword>
<feature type="binding site" evidence="11">
    <location>
        <position position="122"/>
    </location>
    <ligand>
        <name>ATP</name>
        <dbReference type="ChEBI" id="CHEBI:30616"/>
    </ligand>
</feature>
<dbReference type="PROSITE" id="PS51194">
    <property type="entry name" value="HELICASE_CTER"/>
    <property type="match status" value="1"/>
</dbReference>
<evidence type="ECO:0000313" key="16">
    <source>
        <dbReference type="Proteomes" id="UP001212042"/>
    </source>
</evidence>
<feature type="binding site" evidence="11">
    <location>
        <begin position="140"/>
        <end position="144"/>
    </location>
    <ligand>
        <name>ATP</name>
        <dbReference type="ChEBI" id="CHEBI:30616"/>
    </ligand>
</feature>
<dbReference type="SMART" id="SM00958">
    <property type="entry name" value="SecA_PP_bind"/>
    <property type="match status" value="1"/>
</dbReference>
<evidence type="ECO:0000256" key="10">
    <source>
        <dbReference type="ARBA" id="ARBA00023136"/>
    </source>
</evidence>
<dbReference type="Proteomes" id="UP001212042">
    <property type="component" value="Unassembled WGS sequence"/>
</dbReference>
<keyword evidence="3 11" id="KW-0963">Cytoplasm</keyword>
<keyword evidence="8 11" id="KW-1278">Translocase</keyword>
<proteinExistence type="inferred from homology"/>
<comment type="similarity">
    <text evidence="11">Belongs to the SecA family.</text>
</comment>
<gene>
    <name evidence="11" type="primary">secA</name>
    <name evidence="15" type="ORF">PH586_21570</name>
</gene>
<dbReference type="Pfam" id="PF21090">
    <property type="entry name" value="P-loop_SecA"/>
    <property type="match status" value="2"/>
</dbReference>
<evidence type="ECO:0000256" key="3">
    <source>
        <dbReference type="ARBA" id="ARBA00022490"/>
    </source>
</evidence>
<keyword evidence="1 11" id="KW-0813">Transport</keyword>
<name>A0ABT4XL73_9PSED</name>
<comment type="catalytic activity">
    <reaction evidence="11">
        <text>ATP + H2O + cellular proteinSide 1 = ADP + phosphate + cellular proteinSide 2.</text>
        <dbReference type="EC" id="7.4.2.8"/>
    </reaction>
</comment>
<dbReference type="CDD" id="cd18803">
    <property type="entry name" value="SF2_C_secA"/>
    <property type="match status" value="1"/>
</dbReference>
<evidence type="ECO:0000256" key="7">
    <source>
        <dbReference type="ARBA" id="ARBA00022927"/>
    </source>
</evidence>
<dbReference type="InterPro" id="IPR027417">
    <property type="entry name" value="P-loop_NTPase"/>
</dbReference>
<dbReference type="SUPFAM" id="SSF52540">
    <property type="entry name" value="P-loop containing nucleoside triphosphate hydrolases"/>
    <property type="match status" value="2"/>
</dbReference>
<dbReference type="InterPro" id="IPR014018">
    <property type="entry name" value="SecA_motor_DEAD"/>
</dbReference>
<keyword evidence="5 11" id="KW-0547">Nucleotide-binding</keyword>
<keyword evidence="9 11" id="KW-0811">Translocation</keyword>
<feature type="binding site" evidence="11">
    <location>
        <position position="550"/>
    </location>
    <ligand>
        <name>ATP</name>
        <dbReference type="ChEBI" id="CHEBI:30616"/>
    </ligand>
</feature>
<dbReference type="Pfam" id="PF07517">
    <property type="entry name" value="SecA_DEAD"/>
    <property type="match status" value="1"/>
</dbReference>
<comment type="function">
    <text evidence="11">Part of the Sec protein translocase complex. Interacts with the SecYEG preprotein conducting channel. Has a central role in coupling the hydrolysis of ATP to the transfer of proteins into and across the cell membrane, serving both as a receptor for the preprotein-SecB complex and as an ATP-driven molecular motor driving the stepwise translocation of polypeptide chains across the membrane.</text>
</comment>
<comment type="caution">
    <text evidence="15">The sequence shown here is derived from an EMBL/GenBank/DDBJ whole genome shotgun (WGS) entry which is preliminary data.</text>
</comment>
<sequence length="670" mass="73961">MSRADILADSVELSAARPYPERAEAQPRWHDRVADFLFATLIAPVSDRLRHSSAWLRKIVALTDVHDQGFRACTDEALQLHAQQMRARLRRAGFSPPLVGECFALVREAASRTLGRRHYAAQLMAGWALLDGKLVEMATGEGKTFAATLPACVVALAGYPVHVITVNDYLARRDADLMLPLYRFLGLSVGTVVQGMPSKAKREAYAQAITYCTNKELAFDYLRDGVTLSRRSSRLHLALEALHGAGSRDQQLVLRGLYFAIVDEADSVFIDEACTPLILSSPISQRQELNDYGLALELARRLTVLDDFVLNIRERRAVLTEAGKGRIAASVGAEGVWGSVRAREELVTQALCAELLYRRDCHYVVADNKVQIVDESTGRVMPDRSWERGLHQLIEIKEGCELTEGRETLARLTYQRLFRRYIRLSGMTGTASEVAREIKATYWLSSTRVPLNKPSKRHFECARVCATATQKWDAVADAVQQLAVLQGRPVLIGTRSVKASEDISAVLTQRGIAHALLNAKQDAGEAEVVAQTGLLGRVTVATNIAGRGTDIELGPGVAEKGGLHVILTEYHESRRIDRQLFGRCARQGDPGSCQVIVSLEDEIFTAYAPGTTRVVGKLIERGGKLPAPIHWLLKALAQFAAENKAERVRSETMKLDRRLHQVLAFSGRGE</sequence>
<evidence type="ECO:0000256" key="8">
    <source>
        <dbReference type="ARBA" id="ARBA00022967"/>
    </source>
</evidence>
<evidence type="ECO:0000256" key="11">
    <source>
        <dbReference type="HAMAP-Rule" id="MF_01382"/>
    </source>
</evidence>
<evidence type="ECO:0000313" key="15">
    <source>
        <dbReference type="EMBL" id="MDA7088973.1"/>
    </source>
</evidence>
<accession>A0ABT4XL73</accession>
<dbReference type="InterPro" id="IPR011130">
    <property type="entry name" value="SecA_preprotein_X-link_dom"/>
</dbReference>
<evidence type="ECO:0000256" key="2">
    <source>
        <dbReference type="ARBA" id="ARBA00022475"/>
    </source>
</evidence>
<dbReference type="Pfam" id="PF01043">
    <property type="entry name" value="SecA_PP_bind"/>
    <property type="match status" value="1"/>
</dbReference>
<evidence type="ECO:0000256" key="5">
    <source>
        <dbReference type="ARBA" id="ARBA00022741"/>
    </source>
</evidence>
<dbReference type="SMART" id="SM00957">
    <property type="entry name" value="SecA_DEAD"/>
    <property type="match status" value="1"/>
</dbReference>
<evidence type="ECO:0000256" key="4">
    <source>
        <dbReference type="ARBA" id="ARBA00022519"/>
    </source>
</evidence>
<dbReference type="EMBL" id="JAQJZJ010000013">
    <property type="protein sequence ID" value="MDA7088973.1"/>
    <property type="molecule type" value="Genomic_DNA"/>
</dbReference>
<dbReference type="PANTHER" id="PTHR30612:SF0">
    <property type="entry name" value="CHLOROPLAST PROTEIN-TRANSPORTING ATPASE"/>
    <property type="match status" value="1"/>
</dbReference>
<reference evidence="15 16" key="1">
    <citation type="submission" date="2023-01" db="EMBL/GenBank/DDBJ databases">
        <title>Pseudomonas SA3-5T sp. nov., isolated from tidal flat sediment.</title>
        <authorList>
            <person name="Kim H.S."/>
            <person name="Kim J.-S."/>
            <person name="Suh M.K."/>
            <person name="Eom M.K."/>
            <person name="Lee J.-S."/>
        </authorList>
    </citation>
    <scope>NUCLEOTIDE SEQUENCE [LARGE SCALE GENOMIC DNA]</scope>
    <source>
        <strain evidence="15 16">SA3-5</strain>
    </source>
</reference>
<evidence type="ECO:0000256" key="9">
    <source>
        <dbReference type="ARBA" id="ARBA00023010"/>
    </source>
</evidence>
<comment type="subunit">
    <text evidence="11">Monomer and homodimer. Part of the essential Sec protein translocation apparatus which comprises SecA, SecYEG and auxiliary proteins SecDF-YajC and YidC.</text>
</comment>
<keyword evidence="10 11" id="KW-0472">Membrane</keyword>
<dbReference type="InterPro" id="IPR014001">
    <property type="entry name" value="Helicase_ATP-bd"/>
</dbReference>